<dbReference type="GO" id="GO:0016491">
    <property type="term" value="F:oxidoreductase activity"/>
    <property type="evidence" value="ECO:0007669"/>
    <property type="project" value="UniProtKB-KW"/>
</dbReference>
<reference evidence="9" key="2">
    <citation type="submission" date="2023-07" db="EMBL/GenBank/DDBJ databases">
        <authorList>
            <consortium name="Lawrence Berkeley National Laboratory"/>
            <person name="Haridas S."/>
            <person name="Hensen N."/>
            <person name="Bonometti L."/>
            <person name="Westerberg I."/>
            <person name="Brannstrom I.O."/>
            <person name="Guillou S."/>
            <person name="Cros-Aarteil S."/>
            <person name="Calhoun S."/>
            <person name="Kuo A."/>
            <person name="Mondo S."/>
            <person name="Pangilinan J."/>
            <person name="Riley R."/>
            <person name="LaButti K."/>
            <person name="Andreopoulos B."/>
            <person name="Lipzen A."/>
            <person name="Chen C."/>
            <person name="Yanf M."/>
            <person name="Daum C."/>
            <person name="Ng V."/>
            <person name="Clum A."/>
            <person name="Steindorff A."/>
            <person name="Ohm R."/>
            <person name="Martin F."/>
            <person name="Silar P."/>
            <person name="Natvig D."/>
            <person name="Lalanne C."/>
            <person name="Gautier V."/>
            <person name="Ament-velasquez S.L."/>
            <person name="Kruys A."/>
            <person name="Hutchinson M.I."/>
            <person name="Powell A.J."/>
            <person name="Barry K."/>
            <person name="Miller A.N."/>
            <person name="Grigoriev I.V."/>
            <person name="Debuchy R."/>
            <person name="Gladieux P."/>
            <person name="Thoren M.H."/>
            <person name="Johannesson H."/>
        </authorList>
    </citation>
    <scope>NUCLEOTIDE SEQUENCE</scope>
    <source>
        <strain evidence="9">FGSC 1904</strain>
    </source>
</reference>
<feature type="binding site" evidence="7">
    <location>
        <position position="307"/>
    </location>
    <ligand>
        <name>FMN</name>
        <dbReference type="ChEBI" id="CHEBI:58210"/>
    </ligand>
</feature>
<dbReference type="PANTHER" id="PTHR10578">
    <property type="entry name" value="S -2-HYDROXY-ACID OXIDASE-RELATED"/>
    <property type="match status" value="1"/>
</dbReference>
<evidence type="ECO:0000256" key="6">
    <source>
        <dbReference type="PIRSR" id="PIRSR000138-1"/>
    </source>
</evidence>
<feature type="active site" description="Proton acceptor" evidence="6">
    <location>
        <position position="331"/>
    </location>
</feature>
<feature type="binding site" evidence="7">
    <location>
        <position position="187"/>
    </location>
    <ligand>
        <name>FMN</name>
        <dbReference type="ChEBI" id="CHEBI:58210"/>
    </ligand>
</feature>
<organism evidence="9 10">
    <name type="scientific">Sordaria brevicollis</name>
    <dbReference type="NCBI Taxonomy" id="83679"/>
    <lineage>
        <taxon>Eukaryota</taxon>
        <taxon>Fungi</taxon>
        <taxon>Dikarya</taxon>
        <taxon>Ascomycota</taxon>
        <taxon>Pezizomycotina</taxon>
        <taxon>Sordariomycetes</taxon>
        <taxon>Sordariomycetidae</taxon>
        <taxon>Sordariales</taxon>
        <taxon>Sordariaceae</taxon>
        <taxon>Sordaria</taxon>
    </lineage>
</organism>
<evidence type="ECO:0000256" key="2">
    <source>
        <dbReference type="ARBA" id="ARBA00022630"/>
    </source>
</evidence>
<keyword evidence="10" id="KW-1185">Reference proteome</keyword>
<evidence type="ECO:0000256" key="5">
    <source>
        <dbReference type="ARBA" id="ARBA00024042"/>
    </source>
</evidence>
<sequence>MDAKSPHIKNRDTPQWGLYQRNLFWKYNEGEVPQFNTHPDELERLARQKLSQNGWLYASSNAGLSHTHLANRQAFFRHKLVPRQLIDTNERSTRTTLRVGGKKWQVSAPFGMAPVGINKIYHDRGELAVAKVAGELGLVYGLSTGGSYPIEDVGRANDEGRANRTEAAKYLGDGNEKKVPEAPRWFQLYMPHDDELTVSLLKRAHEAGFEACILTTDTPQLGWRHDDVATSNYAFYRGIGGEMGYTDPVFQKRMEAEGVDPQKDPVRAATMWIDTIWHGRAWSWEKAVWARQKWQEIAGKESPFLIKGVQSARDAKKAAELGFEGVIVSNHAGRQVDGAVGSLDALESVVKAVGEREGFTVMFDSGVRGAADVVKALALGAKFVFVGRLWIWGLAIMGEEGVRHVMRGLLADFDILLNVMGVNSVKEIDGSLLESGPRVYGLLNEKSKL</sequence>
<feature type="binding site" evidence="7">
    <location>
        <position position="57"/>
    </location>
    <ligand>
        <name>glyoxylate</name>
        <dbReference type="ChEBI" id="CHEBI:36655"/>
    </ligand>
</feature>
<feature type="binding site" evidence="7">
    <location>
        <begin position="387"/>
        <end position="388"/>
    </location>
    <ligand>
        <name>FMN</name>
        <dbReference type="ChEBI" id="CHEBI:58210"/>
    </ligand>
</feature>
<feature type="binding site" evidence="7">
    <location>
        <begin position="364"/>
        <end position="368"/>
    </location>
    <ligand>
        <name>FMN</name>
        <dbReference type="ChEBI" id="CHEBI:58210"/>
    </ligand>
</feature>
<dbReference type="InterPro" id="IPR000262">
    <property type="entry name" value="FMN-dep_DH"/>
</dbReference>
<feature type="binding site" evidence="7">
    <location>
        <position position="224"/>
    </location>
    <ligand>
        <name>glyoxylate</name>
        <dbReference type="ChEBI" id="CHEBI:36655"/>
    </ligand>
</feature>
<feature type="binding site" evidence="7">
    <location>
        <position position="331"/>
    </location>
    <ligand>
        <name>glyoxylate</name>
        <dbReference type="ChEBI" id="CHEBI:36655"/>
    </ligand>
</feature>
<keyword evidence="4" id="KW-0560">Oxidoreductase</keyword>
<comment type="cofactor">
    <cofactor evidence="1">
        <name>FMN</name>
        <dbReference type="ChEBI" id="CHEBI:58210"/>
    </cofactor>
</comment>
<dbReference type="PIRSF" id="PIRSF000138">
    <property type="entry name" value="Al-hdrx_acd_dh"/>
    <property type="match status" value="1"/>
</dbReference>
<feature type="binding site" evidence="7">
    <location>
        <position position="215"/>
    </location>
    <ligand>
        <name>FMN</name>
        <dbReference type="ChEBI" id="CHEBI:58210"/>
    </ligand>
</feature>
<dbReference type="Pfam" id="PF01070">
    <property type="entry name" value="FMN_dh"/>
    <property type="match status" value="1"/>
</dbReference>
<dbReference type="PROSITE" id="PS51349">
    <property type="entry name" value="FMN_HYDROXY_ACID_DH_2"/>
    <property type="match status" value="1"/>
</dbReference>
<dbReference type="AlphaFoldDB" id="A0AAE0P152"/>
<feature type="binding site" evidence="7">
    <location>
        <position position="189"/>
    </location>
    <ligand>
        <name>glyoxylate</name>
        <dbReference type="ChEBI" id="CHEBI:36655"/>
    </ligand>
</feature>
<feature type="domain" description="FMN hydroxy acid dehydrogenase" evidence="8">
    <location>
        <begin position="31"/>
        <end position="438"/>
    </location>
</feature>
<keyword evidence="3 7" id="KW-0288">FMN</keyword>
<feature type="binding site" evidence="7">
    <location>
        <position position="143"/>
    </location>
    <ligand>
        <name>FMN</name>
        <dbReference type="ChEBI" id="CHEBI:58210"/>
    </ligand>
</feature>
<evidence type="ECO:0000313" key="10">
    <source>
        <dbReference type="Proteomes" id="UP001281003"/>
    </source>
</evidence>
<reference evidence="9" key="1">
    <citation type="journal article" date="2023" name="Mol. Phylogenet. Evol.">
        <title>Genome-scale phylogeny and comparative genomics of the fungal order Sordariales.</title>
        <authorList>
            <person name="Hensen N."/>
            <person name="Bonometti L."/>
            <person name="Westerberg I."/>
            <person name="Brannstrom I.O."/>
            <person name="Guillou S."/>
            <person name="Cros-Aarteil S."/>
            <person name="Calhoun S."/>
            <person name="Haridas S."/>
            <person name="Kuo A."/>
            <person name="Mondo S."/>
            <person name="Pangilinan J."/>
            <person name="Riley R."/>
            <person name="LaButti K."/>
            <person name="Andreopoulos B."/>
            <person name="Lipzen A."/>
            <person name="Chen C."/>
            <person name="Yan M."/>
            <person name="Daum C."/>
            <person name="Ng V."/>
            <person name="Clum A."/>
            <person name="Steindorff A."/>
            <person name="Ohm R.A."/>
            <person name="Martin F."/>
            <person name="Silar P."/>
            <person name="Natvig D.O."/>
            <person name="Lalanne C."/>
            <person name="Gautier V."/>
            <person name="Ament-Velasquez S.L."/>
            <person name="Kruys A."/>
            <person name="Hutchinson M.I."/>
            <person name="Powell A.J."/>
            <person name="Barry K."/>
            <person name="Miller A.N."/>
            <person name="Grigoriev I.V."/>
            <person name="Debuchy R."/>
            <person name="Gladieux P."/>
            <person name="Hiltunen Thoren M."/>
            <person name="Johannesson H."/>
        </authorList>
    </citation>
    <scope>NUCLEOTIDE SEQUENCE</scope>
    <source>
        <strain evidence="9">FGSC 1904</strain>
    </source>
</reference>
<dbReference type="InterPro" id="IPR013785">
    <property type="entry name" value="Aldolase_TIM"/>
</dbReference>
<protein>
    <submittedName>
        <fullName evidence="9">FMN-dependent alpha-hydroxy acid dehydrogenase</fullName>
    </submittedName>
</protein>
<comment type="caution">
    <text evidence="9">The sequence shown here is derived from an EMBL/GenBank/DDBJ whole genome shotgun (WGS) entry which is preliminary data.</text>
</comment>
<dbReference type="EMBL" id="JAUTDP010000013">
    <property type="protein sequence ID" value="KAK3391340.1"/>
    <property type="molecule type" value="Genomic_DNA"/>
</dbReference>
<feature type="binding site" evidence="7">
    <location>
        <position position="329"/>
    </location>
    <ligand>
        <name>FMN</name>
        <dbReference type="ChEBI" id="CHEBI:58210"/>
    </ligand>
</feature>
<comment type="similarity">
    <text evidence="5">Belongs to the FMN-dependent alpha-hydroxy acid dehydrogenase family.</text>
</comment>
<dbReference type="Gene3D" id="3.20.20.70">
    <property type="entry name" value="Aldolase class I"/>
    <property type="match status" value="1"/>
</dbReference>
<proteinExistence type="inferred from homology"/>
<dbReference type="InterPro" id="IPR037396">
    <property type="entry name" value="FMN_HAD"/>
</dbReference>
<evidence type="ECO:0000259" key="8">
    <source>
        <dbReference type="PROSITE" id="PS51349"/>
    </source>
</evidence>
<feature type="binding site" evidence="7">
    <location>
        <position position="334"/>
    </location>
    <ligand>
        <name>glyoxylate</name>
        <dbReference type="ChEBI" id="CHEBI:36655"/>
    </ligand>
</feature>
<evidence type="ECO:0000256" key="7">
    <source>
        <dbReference type="PIRSR" id="PIRSR000138-2"/>
    </source>
</evidence>
<evidence type="ECO:0000313" key="9">
    <source>
        <dbReference type="EMBL" id="KAK3391340.1"/>
    </source>
</evidence>
<dbReference type="FunFam" id="3.20.20.70:FF:000132">
    <property type="entry name" value="FMN dependent dehydrogenase"/>
    <property type="match status" value="1"/>
</dbReference>
<evidence type="ECO:0000256" key="1">
    <source>
        <dbReference type="ARBA" id="ARBA00001917"/>
    </source>
</evidence>
<name>A0AAE0P152_SORBR</name>
<dbReference type="PANTHER" id="PTHR10578:SF75">
    <property type="entry name" value="L-LACTATE DEHYDROGENASE (AFU_ORTHOLOGUE AFUA_4G07050)"/>
    <property type="match status" value="1"/>
</dbReference>
<accession>A0AAE0P152</accession>
<keyword evidence="2 7" id="KW-0285">Flavoprotein</keyword>
<feature type="binding site" evidence="7">
    <location>
        <begin position="114"/>
        <end position="116"/>
    </location>
    <ligand>
        <name>FMN</name>
        <dbReference type="ChEBI" id="CHEBI:58210"/>
    </ligand>
</feature>
<evidence type="ECO:0000256" key="4">
    <source>
        <dbReference type="ARBA" id="ARBA00023002"/>
    </source>
</evidence>
<gene>
    <name evidence="9" type="ORF">B0T20DRAFT_77034</name>
</gene>
<dbReference type="Proteomes" id="UP001281003">
    <property type="component" value="Unassembled WGS sequence"/>
</dbReference>
<dbReference type="GO" id="GO:0010181">
    <property type="term" value="F:FMN binding"/>
    <property type="evidence" value="ECO:0007669"/>
    <property type="project" value="InterPro"/>
</dbReference>
<dbReference type="InterPro" id="IPR012133">
    <property type="entry name" value="Alpha-hydoxy_acid_DH_FMN"/>
</dbReference>
<evidence type="ECO:0000256" key="3">
    <source>
        <dbReference type="ARBA" id="ARBA00022643"/>
    </source>
</evidence>
<dbReference type="SUPFAM" id="SSF51395">
    <property type="entry name" value="FMN-linked oxidoreductases"/>
    <property type="match status" value="1"/>
</dbReference>